<dbReference type="SUPFAM" id="SSF109640">
    <property type="entry name" value="KRAB domain (Kruppel-associated box)"/>
    <property type="match status" value="1"/>
</dbReference>
<dbReference type="CDD" id="cd07765">
    <property type="entry name" value="KRAB_A-box"/>
    <property type="match status" value="1"/>
</dbReference>
<dbReference type="AlphaFoldDB" id="A0A8C9FHN4"/>
<sequence length="149" mass="15961">MAAAAAGTRHAPFLHHPRAQRGCCWTDTSPSPTVPPSVCPQVPVMLEEVTVSFSAEEWALLEEWQRELHREVTAATAQLLASLGRAGAWRSCRGGTPAHPGHPAAVRGTGQSWGGCARMEVRPGMAGYSTAWHGTASWHSVVSPWQNMA</sequence>
<dbReference type="InterPro" id="IPR001909">
    <property type="entry name" value="KRAB"/>
</dbReference>
<organism evidence="2 3">
    <name type="scientific">Pavo cristatus</name>
    <name type="common">Indian peafowl</name>
    <name type="synonym">Blue peafowl</name>
    <dbReference type="NCBI Taxonomy" id="9049"/>
    <lineage>
        <taxon>Eukaryota</taxon>
        <taxon>Metazoa</taxon>
        <taxon>Chordata</taxon>
        <taxon>Craniata</taxon>
        <taxon>Vertebrata</taxon>
        <taxon>Euteleostomi</taxon>
        <taxon>Archelosauria</taxon>
        <taxon>Archosauria</taxon>
        <taxon>Dinosauria</taxon>
        <taxon>Saurischia</taxon>
        <taxon>Theropoda</taxon>
        <taxon>Coelurosauria</taxon>
        <taxon>Aves</taxon>
        <taxon>Neognathae</taxon>
        <taxon>Galloanserae</taxon>
        <taxon>Galliformes</taxon>
        <taxon>Phasianidae</taxon>
        <taxon>Phasianinae</taxon>
        <taxon>Pavo</taxon>
    </lineage>
</organism>
<dbReference type="SMART" id="SM00349">
    <property type="entry name" value="KRAB"/>
    <property type="match status" value="1"/>
</dbReference>
<dbReference type="GO" id="GO:0006355">
    <property type="term" value="P:regulation of DNA-templated transcription"/>
    <property type="evidence" value="ECO:0007669"/>
    <property type="project" value="InterPro"/>
</dbReference>
<feature type="domain" description="KRAB" evidence="1">
    <location>
        <begin position="44"/>
        <end position="125"/>
    </location>
</feature>
<keyword evidence="3" id="KW-1185">Reference proteome</keyword>
<dbReference type="Gene3D" id="6.10.140.140">
    <property type="match status" value="1"/>
</dbReference>
<reference evidence="2" key="1">
    <citation type="submission" date="2025-08" db="UniProtKB">
        <authorList>
            <consortium name="Ensembl"/>
        </authorList>
    </citation>
    <scope>IDENTIFICATION</scope>
</reference>
<evidence type="ECO:0000313" key="3">
    <source>
        <dbReference type="Proteomes" id="UP000694428"/>
    </source>
</evidence>
<dbReference type="PROSITE" id="PS50805">
    <property type="entry name" value="KRAB"/>
    <property type="match status" value="1"/>
</dbReference>
<dbReference type="Pfam" id="PF01352">
    <property type="entry name" value="KRAB"/>
    <property type="match status" value="1"/>
</dbReference>
<proteinExistence type="predicted"/>
<protein>
    <recommendedName>
        <fullName evidence="1">KRAB domain-containing protein</fullName>
    </recommendedName>
</protein>
<evidence type="ECO:0000259" key="1">
    <source>
        <dbReference type="PROSITE" id="PS50805"/>
    </source>
</evidence>
<accession>A0A8C9FHN4</accession>
<dbReference type="Ensembl" id="ENSPSTT00000015849.1">
    <property type="protein sequence ID" value="ENSPSTP00000015100.1"/>
    <property type="gene ID" value="ENSPSTG00000010705.1"/>
</dbReference>
<dbReference type="Proteomes" id="UP000694428">
    <property type="component" value="Unplaced"/>
</dbReference>
<evidence type="ECO:0000313" key="2">
    <source>
        <dbReference type="Ensembl" id="ENSPSTP00000015100.1"/>
    </source>
</evidence>
<dbReference type="InterPro" id="IPR036051">
    <property type="entry name" value="KRAB_dom_sf"/>
</dbReference>
<name>A0A8C9FHN4_PAVCR</name>
<reference evidence="2" key="2">
    <citation type="submission" date="2025-09" db="UniProtKB">
        <authorList>
            <consortium name="Ensembl"/>
        </authorList>
    </citation>
    <scope>IDENTIFICATION</scope>
</reference>